<evidence type="ECO:0000313" key="4">
    <source>
        <dbReference type="EMBL" id="KAJ2683126.1"/>
    </source>
</evidence>
<dbReference type="AlphaFoldDB" id="A0A9W8GH63"/>
<dbReference type="EMBL" id="JANBTX010000319">
    <property type="protein sequence ID" value="KAJ2683126.1"/>
    <property type="molecule type" value="Genomic_DNA"/>
</dbReference>
<feature type="compositionally biased region" description="Acidic residues" evidence="1">
    <location>
        <begin position="384"/>
        <end position="410"/>
    </location>
</feature>
<feature type="compositionally biased region" description="Low complexity" evidence="1">
    <location>
        <begin position="306"/>
        <end position="330"/>
    </location>
</feature>
<comment type="caution">
    <text evidence="4">The sequence shown here is derived from an EMBL/GenBank/DDBJ whole genome shotgun (WGS) entry which is preliminary data.</text>
</comment>
<keyword evidence="2" id="KW-0472">Membrane</keyword>
<dbReference type="Proteomes" id="UP001151516">
    <property type="component" value="Unassembled WGS sequence"/>
</dbReference>
<evidence type="ECO:0000256" key="2">
    <source>
        <dbReference type="SAM" id="Phobius"/>
    </source>
</evidence>
<keyword evidence="2" id="KW-0812">Transmembrane</keyword>
<feature type="compositionally biased region" description="Polar residues" evidence="1">
    <location>
        <begin position="359"/>
        <end position="380"/>
    </location>
</feature>
<evidence type="ECO:0000256" key="1">
    <source>
        <dbReference type="SAM" id="MobiDB-lite"/>
    </source>
</evidence>
<keyword evidence="3" id="KW-0732">Signal</keyword>
<feature type="compositionally biased region" description="Acidic residues" evidence="1">
    <location>
        <begin position="425"/>
        <end position="458"/>
    </location>
</feature>
<feature type="transmembrane region" description="Helical" evidence="2">
    <location>
        <begin position="93"/>
        <end position="117"/>
    </location>
</feature>
<evidence type="ECO:0000256" key="3">
    <source>
        <dbReference type="SAM" id="SignalP"/>
    </source>
</evidence>
<dbReference type="OrthoDB" id="5568769at2759"/>
<feature type="compositionally biased region" description="Polar residues" evidence="1">
    <location>
        <begin position="331"/>
        <end position="343"/>
    </location>
</feature>
<feature type="region of interest" description="Disordered" evidence="1">
    <location>
        <begin position="268"/>
        <end position="494"/>
    </location>
</feature>
<protein>
    <submittedName>
        <fullName evidence="4">Uncharacterized protein</fullName>
    </submittedName>
</protein>
<reference evidence="4" key="1">
    <citation type="submission" date="2022-07" db="EMBL/GenBank/DDBJ databases">
        <title>Phylogenomic reconstructions and comparative analyses of Kickxellomycotina fungi.</title>
        <authorList>
            <person name="Reynolds N.K."/>
            <person name="Stajich J.E."/>
            <person name="Barry K."/>
            <person name="Grigoriev I.V."/>
            <person name="Crous P."/>
            <person name="Smith M.E."/>
        </authorList>
    </citation>
    <scope>NUCLEOTIDE SEQUENCE</scope>
    <source>
        <strain evidence="4">CBS 109367</strain>
    </source>
</reference>
<organism evidence="4 5">
    <name type="scientific">Coemansia spiralis</name>
    <dbReference type="NCBI Taxonomy" id="417178"/>
    <lineage>
        <taxon>Eukaryota</taxon>
        <taxon>Fungi</taxon>
        <taxon>Fungi incertae sedis</taxon>
        <taxon>Zoopagomycota</taxon>
        <taxon>Kickxellomycotina</taxon>
        <taxon>Kickxellomycetes</taxon>
        <taxon>Kickxellales</taxon>
        <taxon>Kickxellaceae</taxon>
        <taxon>Coemansia</taxon>
    </lineage>
</organism>
<keyword evidence="5" id="KW-1185">Reference proteome</keyword>
<accession>A0A9W8GH63</accession>
<feature type="signal peptide" evidence="3">
    <location>
        <begin position="1"/>
        <end position="25"/>
    </location>
</feature>
<feature type="chain" id="PRO_5040958022" evidence="3">
    <location>
        <begin position="26"/>
        <end position="521"/>
    </location>
</feature>
<feature type="compositionally biased region" description="Low complexity" evidence="1">
    <location>
        <begin position="271"/>
        <end position="296"/>
    </location>
</feature>
<proteinExistence type="predicted"/>
<gene>
    <name evidence="4" type="ORF">IWW39_005674</name>
</gene>
<sequence length="521" mass="54934">MVPAIYRRLLALVAVLLLLSFSARAAPSAAPSASIDNPRDGCSSEPKPIACSSGQTSYYVPQSSVACAHYICITRPADGGNSDDPSTKSTKSVVLPAVLGSVLSAIAIGFGILYYIIRRNRASRAVDAQHQDAKYMSGYNNLGDDSFGANPMSPGAYSSTYSVSKWCDSAAFPTPGGPHSHTSIPIIFSQENSAEFMHGSRETKLYNGALEPAFRETRLYPATAPTDEARQWAAPNVVNVKQKPQLVVLDNSMSSLASGDGLEVSAANIRSSQSTSSDSGSGTGSDTGSDSGSDTCSDTDSDVESDSGSASPLGPGSPTTPLTPDTPDVSKITQALTPMTTQKPRIVQVGHPLMIRSLEPSQKQEQPSFSSPLHVQSNGWDSESGSDDDGEEAEDARDVESDVESDDEDNSTPHVPDDPAPNADAESEYSSEYDSEYESEYSSEGESGAETDEENDNDNDGKANTPAPNPPTDTGPHMMPLEEQPSLGSELEFETTDDGSFFAEVLKATADIDAAHTNSKP</sequence>
<name>A0A9W8GH63_9FUNG</name>
<keyword evidence="2" id="KW-1133">Transmembrane helix</keyword>
<evidence type="ECO:0000313" key="5">
    <source>
        <dbReference type="Proteomes" id="UP001151516"/>
    </source>
</evidence>